<accession>A0A8J8JUF0</accession>
<name>A0A8J8JUF0_9BACT</name>
<evidence type="ECO:0000313" key="3">
    <source>
        <dbReference type="Proteomes" id="UP000598971"/>
    </source>
</evidence>
<dbReference type="Pfam" id="PF00425">
    <property type="entry name" value="Chorismate_bind"/>
    <property type="match status" value="1"/>
</dbReference>
<dbReference type="InterPro" id="IPR005801">
    <property type="entry name" value="ADC_synthase"/>
</dbReference>
<organism evidence="2 3">
    <name type="scientific">Limnovirga soli</name>
    <dbReference type="NCBI Taxonomy" id="2656915"/>
    <lineage>
        <taxon>Bacteria</taxon>
        <taxon>Pseudomonadati</taxon>
        <taxon>Bacteroidota</taxon>
        <taxon>Chitinophagia</taxon>
        <taxon>Chitinophagales</taxon>
        <taxon>Chitinophagaceae</taxon>
        <taxon>Limnovirga</taxon>
    </lineage>
</organism>
<dbReference type="SUPFAM" id="SSF56322">
    <property type="entry name" value="ADC synthase"/>
    <property type="match status" value="1"/>
</dbReference>
<dbReference type="InterPro" id="IPR019999">
    <property type="entry name" value="Anth_synth_I-like"/>
</dbReference>
<proteinExistence type="predicted"/>
<dbReference type="GO" id="GO:0046820">
    <property type="term" value="F:4-amino-4-deoxychorismate synthase activity"/>
    <property type="evidence" value="ECO:0007669"/>
    <property type="project" value="TreeGrafter"/>
</dbReference>
<dbReference type="AlphaFoldDB" id="A0A8J8JUF0"/>
<reference evidence="2" key="1">
    <citation type="submission" date="2019-10" db="EMBL/GenBank/DDBJ databases">
        <title>Draft genome sequence of Panacibacter sp. KCS-6.</title>
        <authorList>
            <person name="Yim K.J."/>
        </authorList>
    </citation>
    <scope>NUCLEOTIDE SEQUENCE</scope>
    <source>
        <strain evidence="2">KCS-6</strain>
    </source>
</reference>
<keyword evidence="3" id="KW-1185">Reference proteome</keyword>
<dbReference type="Proteomes" id="UP000598971">
    <property type="component" value="Unassembled WGS sequence"/>
</dbReference>
<dbReference type="Gene3D" id="3.60.120.10">
    <property type="entry name" value="Anthranilate synthase"/>
    <property type="match status" value="1"/>
</dbReference>
<evidence type="ECO:0000313" key="2">
    <source>
        <dbReference type="EMBL" id="NNV55474.1"/>
    </source>
</evidence>
<comment type="caution">
    <text evidence="2">The sequence shown here is derived from an EMBL/GenBank/DDBJ whole genome shotgun (WGS) entry which is preliminary data.</text>
</comment>
<dbReference type="InterPro" id="IPR015890">
    <property type="entry name" value="Chorismate_C"/>
</dbReference>
<sequence length="407" mass="46593">MLYWLQQHSICCFLDNNQYQYAHNRLECLGAAGAINSFAPEKGDALQDLDKFCNQQNDWLFGHFAYDLKNEIEPLVSSHPDNIGFPDIFLFQPETIIQLQQNKATISCINNQPALVFKQISETEVPVISNNGSINIQARLNRQEYINTIEELRQHILRGDCYEMNFCMEFFAEHSTIQPVAVYQQLNALSPNPFSCFYRVNHNYLLCASPERFLQKTGNKLISQPIKGTIQRSADNIQDEQNKDYLLQSTKERSENVMVVDLVRNDLSKICTENSVQVEELFGIYSFPQLHQMISTITGTLQPGISMTNILRATFPMGSMTGAPKKRVMQLIEQYEHTRRGIFSGAVGYITPDNNFDFNVVIRSIMYNANNQYLSYQVGSGITFYSNADQEYEECLLKAKAIEKVLQ</sequence>
<gene>
    <name evidence="2" type="ORF">GD597_08400</name>
</gene>
<dbReference type="GO" id="GO:0000162">
    <property type="term" value="P:L-tryptophan biosynthetic process"/>
    <property type="evidence" value="ECO:0007669"/>
    <property type="project" value="TreeGrafter"/>
</dbReference>
<evidence type="ECO:0000259" key="1">
    <source>
        <dbReference type="Pfam" id="PF00425"/>
    </source>
</evidence>
<protein>
    <submittedName>
        <fullName evidence="2">Aminodeoxychorismate synthase component I</fullName>
    </submittedName>
</protein>
<dbReference type="PRINTS" id="PR00095">
    <property type="entry name" value="ANTSNTHASEI"/>
</dbReference>
<dbReference type="EMBL" id="WHPF01000005">
    <property type="protein sequence ID" value="NNV55474.1"/>
    <property type="molecule type" value="Genomic_DNA"/>
</dbReference>
<dbReference type="PANTHER" id="PTHR11236">
    <property type="entry name" value="AMINOBENZOATE/ANTHRANILATE SYNTHASE"/>
    <property type="match status" value="1"/>
</dbReference>
<feature type="domain" description="Chorismate-utilising enzyme C-terminal" evidence="1">
    <location>
        <begin position="142"/>
        <end position="398"/>
    </location>
</feature>
<dbReference type="PANTHER" id="PTHR11236:SF50">
    <property type="entry name" value="AMINODEOXYCHORISMATE SYNTHASE COMPONENT 1"/>
    <property type="match status" value="1"/>
</dbReference>